<feature type="compositionally biased region" description="Basic and acidic residues" evidence="1">
    <location>
        <begin position="10"/>
        <end position="19"/>
    </location>
</feature>
<reference evidence="3" key="1">
    <citation type="submission" date="2019-02" db="EMBL/GenBank/DDBJ databases">
        <authorList>
            <person name="Gruber-Vodicka R. H."/>
            <person name="Seah K. B. B."/>
        </authorList>
    </citation>
    <scope>NUCLEOTIDE SEQUENCE</scope>
    <source>
        <strain evidence="4">BECK_SA2B15</strain>
        <strain evidence="3">BECK_SA2B20</strain>
    </source>
</reference>
<dbReference type="SUPFAM" id="SSF53098">
    <property type="entry name" value="Ribonuclease H-like"/>
    <property type="match status" value="1"/>
</dbReference>
<organism evidence="3">
    <name type="scientific">Candidatus Kentrum eta</name>
    <dbReference type="NCBI Taxonomy" id="2126337"/>
    <lineage>
        <taxon>Bacteria</taxon>
        <taxon>Pseudomonadati</taxon>
        <taxon>Pseudomonadota</taxon>
        <taxon>Gammaproteobacteria</taxon>
        <taxon>Candidatus Kentrum</taxon>
    </lineage>
</organism>
<evidence type="ECO:0000256" key="1">
    <source>
        <dbReference type="SAM" id="MobiDB-lite"/>
    </source>
</evidence>
<gene>
    <name evidence="4" type="ORF">BECKH772A_GA0070896_106061</name>
    <name evidence="3" type="ORF">BECKH772B_GA0070898_106151</name>
</gene>
<accession>A0A450VLN2</accession>
<proteinExistence type="predicted"/>
<name>A0A450VLN2_9GAMM</name>
<protein>
    <recommendedName>
        <fullName evidence="2">Integrase catalytic domain-containing protein</fullName>
    </recommendedName>
</protein>
<dbReference type="EMBL" id="CAADFG010000606">
    <property type="protein sequence ID" value="VFK06001.1"/>
    <property type="molecule type" value="Genomic_DNA"/>
</dbReference>
<dbReference type="InterPro" id="IPR012337">
    <property type="entry name" value="RNaseH-like_sf"/>
</dbReference>
<dbReference type="PROSITE" id="PS50994">
    <property type="entry name" value="INTEGRASE"/>
    <property type="match status" value="1"/>
</dbReference>
<evidence type="ECO:0000259" key="2">
    <source>
        <dbReference type="PROSITE" id="PS50994"/>
    </source>
</evidence>
<feature type="region of interest" description="Disordered" evidence="1">
    <location>
        <begin position="1"/>
        <end position="27"/>
    </location>
</feature>
<feature type="domain" description="Integrase catalytic" evidence="2">
    <location>
        <begin position="109"/>
        <end position="260"/>
    </location>
</feature>
<dbReference type="EMBL" id="CAADFI010000615">
    <property type="protein sequence ID" value="VFK05726.1"/>
    <property type="molecule type" value="Genomic_DNA"/>
</dbReference>
<dbReference type="GO" id="GO:0015074">
    <property type="term" value="P:DNA integration"/>
    <property type="evidence" value="ECO:0007669"/>
    <property type="project" value="InterPro"/>
</dbReference>
<dbReference type="InterPro" id="IPR036397">
    <property type="entry name" value="RNaseH_sf"/>
</dbReference>
<evidence type="ECO:0000313" key="4">
    <source>
        <dbReference type="EMBL" id="VFK06001.1"/>
    </source>
</evidence>
<evidence type="ECO:0000313" key="3">
    <source>
        <dbReference type="EMBL" id="VFK05726.1"/>
    </source>
</evidence>
<dbReference type="InterPro" id="IPR001584">
    <property type="entry name" value="Integrase_cat-core"/>
</dbReference>
<dbReference type="GO" id="GO:0003676">
    <property type="term" value="F:nucleic acid binding"/>
    <property type="evidence" value="ECO:0007669"/>
    <property type="project" value="InterPro"/>
</dbReference>
<dbReference type="Gene3D" id="3.30.420.10">
    <property type="entry name" value="Ribonuclease H-like superfamily/Ribonuclease H"/>
    <property type="match status" value="1"/>
</dbReference>
<dbReference type="AlphaFoldDB" id="A0A450VLN2"/>
<sequence>MTRLIGQFRETGKIRDHRGPPAKPFAQRYTPTDVRLLAETDAPHRTLSGPTLGKLCERAYETFGDIGYQRLKKLSNGHLYNLRKSQTHRRIRGNVDKTRPGKIAMGEGRKPPPEGRPGFVRVDSVHQGDLDGIKGLHHINLVDEITQFQFIGSVERISGNFLLPVLEEALLEAFPFVVRGFHSDNGSEYINKRLAGLLGKLHIREFTKSRARRINDNARVESKNGSVLPKHLETVKVFLTFKVKNIIREFKSQVQQLDRC</sequence>